<accession>A0ACC2IIQ1</accession>
<comment type="caution">
    <text evidence="1">The sequence shown here is derived from an EMBL/GenBank/DDBJ whole genome shotgun (WGS) entry which is preliminary data.</text>
</comment>
<dbReference type="Proteomes" id="UP001153331">
    <property type="component" value="Unassembled WGS sequence"/>
</dbReference>
<sequence>MSNTNRPRRFPRPTSARTFPEAYYNERHAPTEYPRVDPYGYPMGGPVVGLRNRADEFQPEQGGSRRRIAVACARCRKRKIRCSGDAGDGGGCQNCKVAGVDASQCQFHRVGSDHVQTVMDSYSMAQSLTNMASANNMMPLYSTGSDGPYHRNAPSQSFSPLETRFAYPPVDANPTYSSEWTAAYEGDTSPIDDYGFDRSSPYLPPTPTQAAAGLCALSYQWTPQPVRPSSNYYSDYGQACFPNDMPYLQTNIAPVTSTEPVSPLNMSSLQLTLPERPRQRQMQPTEVPVTPRRRLPVPQPRAGHGLHHALDQQQDQRLRSSQAVSTPLFRGATPSYTNAGSFAKPLLPWTAANENLMNAVNEATCAAVSLPIRSTPKAKSPRNSAVAKDDASTPFPVRKPARKSLSTADMSSSNGFNFNTMPLLDPTIATAPPLYSNFRESRDLFDAATPGQLSRDGSSSSLYTYSAIPRSLSFPTSGSSSNLVSGRRYSPLSQPIDTSGVENDTKESFETQSSPMCRASSSSLSSSS</sequence>
<organism evidence="1 2">
    <name type="scientific">Boeremia exigua</name>
    <dbReference type="NCBI Taxonomy" id="749465"/>
    <lineage>
        <taxon>Eukaryota</taxon>
        <taxon>Fungi</taxon>
        <taxon>Dikarya</taxon>
        <taxon>Ascomycota</taxon>
        <taxon>Pezizomycotina</taxon>
        <taxon>Dothideomycetes</taxon>
        <taxon>Pleosporomycetidae</taxon>
        <taxon>Pleosporales</taxon>
        <taxon>Pleosporineae</taxon>
        <taxon>Didymellaceae</taxon>
        <taxon>Boeremia</taxon>
    </lineage>
</organism>
<protein>
    <submittedName>
        <fullName evidence="1">Uncharacterized protein</fullName>
    </submittedName>
</protein>
<evidence type="ECO:0000313" key="2">
    <source>
        <dbReference type="Proteomes" id="UP001153331"/>
    </source>
</evidence>
<keyword evidence="2" id="KW-1185">Reference proteome</keyword>
<evidence type="ECO:0000313" key="1">
    <source>
        <dbReference type="EMBL" id="KAJ8115041.1"/>
    </source>
</evidence>
<reference evidence="1" key="1">
    <citation type="submission" date="2022-11" db="EMBL/GenBank/DDBJ databases">
        <title>Genome Sequence of Boeremia exigua.</title>
        <authorList>
            <person name="Buettner E."/>
        </authorList>
    </citation>
    <scope>NUCLEOTIDE SEQUENCE</scope>
    <source>
        <strain evidence="1">CU02</strain>
    </source>
</reference>
<proteinExistence type="predicted"/>
<dbReference type="EMBL" id="JAPHNI010000161">
    <property type="protein sequence ID" value="KAJ8115041.1"/>
    <property type="molecule type" value="Genomic_DNA"/>
</dbReference>
<gene>
    <name evidence="1" type="ORF">OPT61_g3223</name>
</gene>
<name>A0ACC2IIQ1_9PLEO</name>